<dbReference type="PANTHER" id="PTHR11820:SF7">
    <property type="entry name" value="ACYLPYRUVASE FAHD1, MITOCHONDRIAL"/>
    <property type="match status" value="1"/>
</dbReference>
<dbReference type="Gene3D" id="2.30.30.370">
    <property type="entry name" value="FAH"/>
    <property type="match status" value="1"/>
</dbReference>
<feature type="domain" description="Fumarylacetoacetase-like C-terminal" evidence="2">
    <location>
        <begin position="63"/>
        <end position="263"/>
    </location>
</feature>
<dbReference type="GO" id="GO:0016853">
    <property type="term" value="F:isomerase activity"/>
    <property type="evidence" value="ECO:0007669"/>
    <property type="project" value="UniProtKB-KW"/>
</dbReference>
<dbReference type="Proteomes" id="UP000248606">
    <property type="component" value="Unassembled WGS sequence"/>
</dbReference>
<dbReference type="InterPro" id="IPR011234">
    <property type="entry name" value="Fumarylacetoacetase-like_C"/>
</dbReference>
<dbReference type="SUPFAM" id="SSF56529">
    <property type="entry name" value="FAH"/>
    <property type="match status" value="1"/>
</dbReference>
<keyword evidence="4" id="KW-0413">Isomerase</keyword>
<dbReference type="GO" id="GO:0018773">
    <property type="term" value="F:acetylpyruvate hydrolase activity"/>
    <property type="evidence" value="ECO:0007669"/>
    <property type="project" value="TreeGrafter"/>
</dbReference>
<dbReference type="GO" id="GO:0019752">
    <property type="term" value="P:carboxylic acid metabolic process"/>
    <property type="evidence" value="ECO:0007669"/>
    <property type="project" value="UniProtKB-ARBA"/>
</dbReference>
<dbReference type="InterPro" id="IPR018833">
    <property type="entry name" value="Rv2993c-like_N"/>
</dbReference>
<comment type="caution">
    <text evidence="4">The sequence shown here is derived from an EMBL/GenBank/DDBJ whole genome shotgun (WGS) entry which is preliminary data.</text>
</comment>
<dbReference type="PANTHER" id="PTHR11820">
    <property type="entry name" value="ACYLPYRUVASE"/>
    <property type="match status" value="1"/>
</dbReference>
<sequence length="265" mass="28505">MRIARFATPEGVSFGVVEGNPDTPSTCTIRQVDELPWDGQPVFTDKKFLLPDVRLLAPIFPTKIVAVGKNYIDHARELGGQTTDEPVIFIKPPTSIIGPDAPIRRPAVSQRVDHEGELAVIINQPCHNVDAADARRVILGYTIANDVTARDIQAAEGQWTRAKSYDTFCPLGPWIETQLDPSDQDILVEVIHADGTSEVRQDENTAAVVHTVSEIIEFVSSVMTLLPGDVILTGTPAGIGPLVEGDTVTVSIDGIGTLSNPVVNA</sequence>
<dbReference type="AlphaFoldDB" id="A0A2W5IFA4"/>
<dbReference type="GO" id="GO:0046872">
    <property type="term" value="F:metal ion binding"/>
    <property type="evidence" value="ECO:0007669"/>
    <property type="project" value="UniProtKB-KW"/>
</dbReference>
<dbReference type="EMBL" id="QFOZ01000001">
    <property type="protein sequence ID" value="PZP90038.1"/>
    <property type="molecule type" value="Genomic_DNA"/>
</dbReference>
<keyword evidence="1" id="KW-0479">Metal-binding</keyword>
<evidence type="ECO:0000313" key="4">
    <source>
        <dbReference type="EMBL" id="PZP90038.1"/>
    </source>
</evidence>
<organism evidence="4 5">
    <name type="scientific">Lawsonella clevelandensis</name>
    <dbReference type="NCBI Taxonomy" id="1528099"/>
    <lineage>
        <taxon>Bacteria</taxon>
        <taxon>Bacillati</taxon>
        <taxon>Actinomycetota</taxon>
        <taxon>Actinomycetes</taxon>
        <taxon>Mycobacteriales</taxon>
        <taxon>Lawsonellaceae</taxon>
        <taxon>Lawsonella</taxon>
    </lineage>
</organism>
<evidence type="ECO:0000313" key="5">
    <source>
        <dbReference type="Proteomes" id="UP000248606"/>
    </source>
</evidence>
<dbReference type="FunFam" id="3.90.850.10:FF:000002">
    <property type="entry name" value="2-hydroxyhepta-2,4-diene-1,7-dioate isomerase"/>
    <property type="match status" value="1"/>
</dbReference>
<protein>
    <submittedName>
        <fullName evidence="4">2-hydroxyhepta-2,4-diene-1,7-dioate isomerase</fullName>
    </submittedName>
</protein>
<dbReference type="Pfam" id="PF01557">
    <property type="entry name" value="FAA_hydrolase"/>
    <property type="match status" value="1"/>
</dbReference>
<accession>A0A2W5IFA4</accession>
<dbReference type="InterPro" id="IPR036663">
    <property type="entry name" value="Fumarylacetoacetase_C_sf"/>
</dbReference>
<dbReference type="Gene3D" id="3.90.850.10">
    <property type="entry name" value="Fumarylacetoacetase-like, C-terminal domain"/>
    <property type="match status" value="1"/>
</dbReference>
<feature type="domain" description="Rv2993c-like N-terminal" evidence="3">
    <location>
        <begin position="1"/>
        <end position="58"/>
    </location>
</feature>
<proteinExistence type="predicted"/>
<name>A0A2W5IFA4_9ACTN</name>
<evidence type="ECO:0000259" key="3">
    <source>
        <dbReference type="Pfam" id="PF10370"/>
    </source>
</evidence>
<evidence type="ECO:0000256" key="1">
    <source>
        <dbReference type="ARBA" id="ARBA00022723"/>
    </source>
</evidence>
<dbReference type="Pfam" id="PF10370">
    <property type="entry name" value="Rv2993c-like_N"/>
    <property type="match status" value="1"/>
</dbReference>
<evidence type="ECO:0000259" key="2">
    <source>
        <dbReference type="Pfam" id="PF01557"/>
    </source>
</evidence>
<reference evidence="4 5" key="1">
    <citation type="submission" date="2017-08" db="EMBL/GenBank/DDBJ databases">
        <title>Infants hospitalized years apart are colonized by the same room-sourced microbial strains.</title>
        <authorList>
            <person name="Brooks B."/>
            <person name="Olm M.R."/>
            <person name="Firek B.A."/>
            <person name="Baker R."/>
            <person name="Thomas B.C."/>
            <person name="Morowitz M.J."/>
            <person name="Banfield J.F."/>
        </authorList>
    </citation>
    <scope>NUCLEOTIDE SEQUENCE [LARGE SCALE GENOMIC DNA]</scope>
    <source>
        <strain evidence="4">S2_006_000_R1_57</strain>
    </source>
</reference>
<dbReference type="RefSeq" id="WP_290595447.1">
    <property type="nucleotide sequence ID" value="NZ_CAKZIO010000003.1"/>
</dbReference>
<gene>
    <name evidence="4" type="ORF">DI579_00970</name>
</gene>